<reference evidence="1 2" key="2">
    <citation type="journal article" date="2022" name="Mol. Ecol. Resour.">
        <title>The genomes of chicory, endive, great burdock and yacon provide insights into Asteraceae paleo-polyploidization history and plant inulin production.</title>
        <authorList>
            <person name="Fan W."/>
            <person name="Wang S."/>
            <person name="Wang H."/>
            <person name="Wang A."/>
            <person name="Jiang F."/>
            <person name="Liu H."/>
            <person name="Zhao H."/>
            <person name="Xu D."/>
            <person name="Zhang Y."/>
        </authorList>
    </citation>
    <scope>NUCLEOTIDE SEQUENCE [LARGE SCALE GENOMIC DNA]</scope>
    <source>
        <strain evidence="2">cv. Punajuju</strain>
        <tissue evidence="1">Leaves</tissue>
    </source>
</reference>
<organism evidence="1 2">
    <name type="scientific">Cichorium intybus</name>
    <name type="common">Chicory</name>
    <dbReference type="NCBI Taxonomy" id="13427"/>
    <lineage>
        <taxon>Eukaryota</taxon>
        <taxon>Viridiplantae</taxon>
        <taxon>Streptophyta</taxon>
        <taxon>Embryophyta</taxon>
        <taxon>Tracheophyta</taxon>
        <taxon>Spermatophyta</taxon>
        <taxon>Magnoliopsida</taxon>
        <taxon>eudicotyledons</taxon>
        <taxon>Gunneridae</taxon>
        <taxon>Pentapetalae</taxon>
        <taxon>asterids</taxon>
        <taxon>campanulids</taxon>
        <taxon>Asterales</taxon>
        <taxon>Asteraceae</taxon>
        <taxon>Cichorioideae</taxon>
        <taxon>Cichorieae</taxon>
        <taxon>Cichoriinae</taxon>
        <taxon>Cichorium</taxon>
    </lineage>
</organism>
<evidence type="ECO:0000313" key="2">
    <source>
        <dbReference type="Proteomes" id="UP001055811"/>
    </source>
</evidence>
<gene>
    <name evidence="1" type="ORF">L2E82_43895</name>
</gene>
<dbReference type="EMBL" id="CM042016">
    <property type="protein sequence ID" value="KAI3699520.1"/>
    <property type="molecule type" value="Genomic_DNA"/>
</dbReference>
<keyword evidence="2" id="KW-1185">Reference proteome</keyword>
<evidence type="ECO:0000313" key="1">
    <source>
        <dbReference type="EMBL" id="KAI3699520.1"/>
    </source>
</evidence>
<comment type="caution">
    <text evidence="1">The sequence shown here is derived from an EMBL/GenBank/DDBJ whole genome shotgun (WGS) entry which is preliminary data.</text>
</comment>
<protein>
    <submittedName>
        <fullName evidence="1">Uncharacterized protein</fullName>
    </submittedName>
</protein>
<reference evidence="2" key="1">
    <citation type="journal article" date="2022" name="Mol. Ecol. Resour.">
        <title>The genomes of chicory, endive, great burdock and yacon provide insights into Asteraceae palaeo-polyploidization history and plant inulin production.</title>
        <authorList>
            <person name="Fan W."/>
            <person name="Wang S."/>
            <person name="Wang H."/>
            <person name="Wang A."/>
            <person name="Jiang F."/>
            <person name="Liu H."/>
            <person name="Zhao H."/>
            <person name="Xu D."/>
            <person name="Zhang Y."/>
        </authorList>
    </citation>
    <scope>NUCLEOTIDE SEQUENCE [LARGE SCALE GENOMIC DNA]</scope>
    <source>
        <strain evidence="2">cv. Punajuju</strain>
    </source>
</reference>
<proteinExistence type="predicted"/>
<sequence length="524" mass="59024">MDFSLGAHSLYSWWASHKLFVFKYLIVPPTTCELPRTLHRKAAYEDMDMGYGAYVDPELESLVDRIHPPRVCIDNDSYRDCTLVKVDSANKHGVLLEMVQELTDLDLVISKSYICSDGRWFMDVFHVTDQYGNKITDRNLIHHIQQSICASRREKTQVKTRSLGKEIRPKNIQMEHTTLEMTTVDKPGLLSEISAVLTELRCHVSAAVAWTHNTRAACIFHVHDDSNPGPIMDPHRVNRVQAHLSTVVNAHHNNSERRSLRLTSPATGQTHTERRLHQLMMADEDYEQSTCGPLNKRYETVVTVENCSEKGYSVLNVTSPDRPKLLFDTVCTLTDMQYVVFHATVCSKGSIAFQEYYIRQKDGHTLNSEIQRQAITRCIIAAVERRASHGLRLDVRSRNRSGLLSDVTRVFRENGLSIAMAEIGTHGEKAVGSFHVTDAHGHEVDPGMVEAVKKEIKKFGGVVIVGNGTSSNWSSQGSSSNNEVNGEHPRSSLGTLFWSQLERLSSKFQTLNSLPQNNEDSKLI</sequence>
<accession>A0ACB8ZTS4</accession>
<name>A0ACB8ZTS4_CICIN</name>
<dbReference type="Proteomes" id="UP001055811">
    <property type="component" value="Linkage Group LG08"/>
</dbReference>